<feature type="signal peptide" evidence="1">
    <location>
        <begin position="1"/>
        <end position="17"/>
    </location>
</feature>
<feature type="chain" id="PRO_5035822589" evidence="1">
    <location>
        <begin position="18"/>
        <end position="99"/>
    </location>
</feature>
<reference evidence="2 3" key="1">
    <citation type="journal article" date="2018" name="Biotechnol. Adv.">
        <title>Improved genomic resources and new bioinformatic workflow for the carcinogenic parasite Clonorchis sinensis: Biotechnological implications.</title>
        <authorList>
            <person name="Wang D."/>
            <person name="Korhonen P.K."/>
            <person name="Gasser R.B."/>
            <person name="Young N.D."/>
        </authorList>
    </citation>
    <scope>NUCLEOTIDE SEQUENCE [LARGE SCALE GENOMIC DNA]</scope>
    <source>
        <strain evidence="2">Cs-k2</strain>
    </source>
</reference>
<organism evidence="2 3">
    <name type="scientific">Clonorchis sinensis</name>
    <name type="common">Chinese liver fluke</name>
    <dbReference type="NCBI Taxonomy" id="79923"/>
    <lineage>
        <taxon>Eukaryota</taxon>
        <taxon>Metazoa</taxon>
        <taxon>Spiralia</taxon>
        <taxon>Lophotrochozoa</taxon>
        <taxon>Platyhelminthes</taxon>
        <taxon>Trematoda</taxon>
        <taxon>Digenea</taxon>
        <taxon>Opisthorchiida</taxon>
        <taxon>Opisthorchiata</taxon>
        <taxon>Opisthorchiidae</taxon>
        <taxon>Clonorchis</taxon>
    </lineage>
</organism>
<dbReference type="EMBL" id="NIRI02000042">
    <property type="protein sequence ID" value="KAG5452487.1"/>
    <property type="molecule type" value="Genomic_DNA"/>
</dbReference>
<protein>
    <submittedName>
        <fullName evidence="2">Uncharacterized protein</fullName>
    </submittedName>
</protein>
<evidence type="ECO:0000313" key="2">
    <source>
        <dbReference type="EMBL" id="KAG5452487.1"/>
    </source>
</evidence>
<evidence type="ECO:0000313" key="3">
    <source>
        <dbReference type="Proteomes" id="UP000286415"/>
    </source>
</evidence>
<keyword evidence="3" id="KW-1185">Reference proteome</keyword>
<comment type="caution">
    <text evidence="2">The sequence shown here is derived from an EMBL/GenBank/DDBJ whole genome shotgun (WGS) entry which is preliminary data.</text>
</comment>
<name>A0A8T1MSW4_CLOSI</name>
<reference evidence="2 3" key="2">
    <citation type="journal article" date="2021" name="Genomics">
        <title>High-quality reference genome for Clonorchis sinensis.</title>
        <authorList>
            <person name="Young N.D."/>
            <person name="Stroehlein A.J."/>
            <person name="Kinkar L."/>
            <person name="Wang T."/>
            <person name="Sohn W.M."/>
            <person name="Chang B.C.H."/>
            <person name="Kaur P."/>
            <person name="Weisz D."/>
            <person name="Dudchenko O."/>
            <person name="Aiden E.L."/>
            <person name="Korhonen P.K."/>
            <person name="Gasser R.B."/>
        </authorList>
    </citation>
    <scope>NUCLEOTIDE SEQUENCE [LARGE SCALE GENOMIC DNA]</scope>
    <source>
        <strain evidence="2">Cs-k2</strain>
    </source>
</reference>
<dbReference type="AlphaFoldDB" id="A0A8T1MSW4"/>
<dbReference type="Proteomes" id="UP000286415">
    <property type="component" value="Unassembled WGS sequence"/>
</dbReference>
<accession>A0A8T1MSW4</accession>
<keyword evidence="1" id="KW-0732">Signal</keyword>
<proteinExistence type="predicted"/>
<evidence type="ECO:0000256" key="1">
    <source>
        <dbReference type="SAM" id="SignalP"/>
    </source>
</evidence>
<sequence length="99" mass="11116">MLRVICSILLYTSISEASSHTYRFRTYGDKEYSQCIDDCIGEYGLTFDARSCLFTCVREAMARCVAACEPPDDLKCRTKCQKTVGTFTSQKGPSNTKQT</sequence>
<gene>
    <name evidence="2" type="ORF">CSKR_110588</name>
</gene>